<gene>
    <name evidence="1" type="ORF">AXG93_3384s1740</name>
</gene>
<evidence type="ECO:0000313" key="2">
    <source>
        <dbReference type="Proteomes" id="UP000077202"/>
    </source>
</evidence>
<dbReference type="EMBL" id="LVLJ01000986">
    <property type="protein sequence ID" value="OAE31700.1"/>
    <property type="molecule type" value="Genomic_DNA"/>
</dbReference>
<keyword evidence="2" id="KW-1185">Reference proteome</keyword>
<evidence type="ECO:0000313" key="1">
    <source>
        <dbReference type="EMBL" id="OAE31700.1"/>
    </source>
</evidence>
<organism evidence="1 2">
    <name type="scientific">Marchantia polymorpha subsp. ruderalis</name>
    <dbReference type="NCBI Taxonomy" id="1480154"/>
    <lineage>
        <taxon>Eukaryota</taxon>
        <taxon>Viridiplantae</taxon>
        <taxon>Streptophyta</taxon>
        <taxon>Embryophyta</taxon>
        <taxon>Marchantiophyta</taxon>
        <taxon>Marchantiopsida</taxon>
        <taxon>Marchantiidae</taxon>
        <taxon>Marchantiales</taxon>
        <taxon>Marchantiaceae</taxon>
        <taxon>Marchantia</taxon>
    </lineage>
</organism>
<accession>A0A176WER5</accession>
<name>A0A176WER5_MARPO</name>
<reference evidence="1" key="1">
    <citation type="submission" date="2016-03" db="EMBL/GenBank/DDBJ databases">
        <title>Mechanisms controlling the formation of the plant cell surface in tip-growing cells are functionally conserved among land plants.</title>
        <authorList>
            <person name="Honkanen S."/>
            <person name="Jones V.A."/>
            <person name="Morieri G."/>
            <person name="Champion C."/>
            <person name="Hetherington A.J."/>
            <person name="Kelly S."/>
            <person name="Saint-Marcoux D."/>
            <person name="Proust H."/>
            <person name="Prescott H."/>
            <person name="Dolan L."/>
        </authorList>
    </citation>
    <scope>NUCLEOTIDE SEQUENCE [LARGE SCALE GENOMIC DNA]</scope>
    <source>
        <tissue evidence="1">Whole gametophyte</tissue>
    </source>
</reference>
<comment type="caution">
    <text evidence="1">The sequence shown here is derived from an EMBL/GenBank/DDBJ whole genome shotgun (WGS) entry which is preliminary data.</text>
</comment>
<proteinExistence type="predicted"/>
<sequence>MPHKGLSGDVQFNGPAAEKSASVKFIRMLSLAFQPASSGCKASKITCPLDKSRHVCCSKNELNPACCNANGGEVLALRTACGSRTAAADRTNSNSQICKGDLRPFTTVCIAVTSRQVSSAPAAGEKYLQVGGFRTELVPSCIYRPYDSAQREALRGISLLTFSSMLEGWSQSGLAVRSHSQRANAKLVLALCPVPTGSSSAYINNANIRLSGCASATNQRAINCSRVAWILNATSTLVRILMDLAIQVPDSGKLRYLASRTDRRPTDTANPGPQAFDRYGTMQSRHGHILPLLRSQ</sequence>
<dbReference type="Proteomes" id="UP000077202">
    <property type="component" value="Unassembled WGS sequence"/>
</dbReference>
<protein>
    <submittedName>
        <fullName evidence="1">Uncharacterized protein</fullName>
    </submittedName>
</protein>
<dbReference type="AlphaFoldDB" id="A0A176WER5"/>